<dbReference type="WBParaSite" id="Hba_20577">
    <property type="protein sequence ID" value="Hba_20577"/>
    <property type="gene ID" value="Hba_20577"/>
</dbReference>
<accession>A0A1I7XSW2</accession>
<dbReference type="FunFam" id="2.60.40.10:FF:002270">
    <property type="entry name" value="Myotactin form B"/>
    <property type="match status" value="1"/>
</dbReference>
<sequence length="515" mass="58574">MTTKANAPLPPQDLVVAQEGTDFFMVSWLPPYPPYGPHDTYKIRYQLLGAERWNEVEKGIKDPSIQCPTESPRFCYNVTGLEPGNQYRVQVSTKIEGGTYGPWSSVVIANTLQVLPDAPRAIHLIEKTDHSLHIRWVPPVDSKGHITQYRVSIISLDDANHPTITYLFDNLNPETSYNISISAGTKRGFGREIWTRYSTDPFVIPIVLIAPVVTPDGASALDVQWNGVIDAKNKVKGYIIEIRQVNSFNRHAIVTKSLKNTPVWQEIGDVITHDSVKRSYLKKLTGLDPDTLYFVVDHKQRVGQASLEAQGRTGCAAPTAPPSNVNVATPSNVQVRVSWQAPIKGSWLCSNIRYKLEYTNGTNPRRQIDLPRTNHLWIKWMRNVAEKQWNKKLYKKTYFYFSASIEHLFDSPSNTKWIVRIRTENDAGTSDWSKELEITTAEGQLPFRKLLFLNTILLFYVLLHTRKAALGQNGQRLLTPGRSNRVMELILYHISSHFHDRTMSEFVLLHILCKV</sequence>
<evidence type="ECO:0000313" key="7">
    <source>
        <dbReference type="Proteomes" id="UP000095283"/>
    </source>
</evidence>
<dbReference type="GO" id="GO:0009897">
    <property type="term" value="C:external side of plasma membrane"/>
    <property type="evidence" value="ECO:0007669"/>
    <property type="project" value="TreeGrafter"/>
</dbReference>
<dbReference type="GO" id="GO:0004896">
    <property type="term" value="F:cytokine receptor activity"/>
    <property type="evidence" value="ECO:0007669"/>
    <property type="project" value="TreeGrafter"/>
</dbReference>
<dbReference type="Gene3D" id="2.60.40.10">
    <property type="entry name" value="Immunoglobulins"/>
    <property type="match status" value="3"/>
</dbReference>
<keyword evidence="1" id="KW-0732">Signal</keyword>
<proteinExistence type="predicted"/>
<dbReference type="FunFam" id="2.60.40.10:FF:001900">
    <property type="entry name" value="Myotactin form B"/>
    <property type="match status" value="1"/>
</dbReference>
<keyword evidence="3" id="KW-1015">Disulfide bond</keyword>
<dbReference type="GO" id="GO:0043235">
    <property type="term" value="C:receptor complex"/>
    <property type="evidence" value="ECO:0007669"/>
    <property type="project" value="TreeGrafter"/>
</dbReference>
<evidence type="ECO:0000256" key="3">
    <source>
        <dbReference type="ARBA" id="ARBA00023157"/>
    </source>
</evidence>
<reference evidence="8" key="1">
    <citation type="submission" date="2016-11" db="UniProtKB">
        <authorList>
            <consortium name="WormBaseParasite"/>
        </authorList>
    </citation>
    <scope>IDENTIFICATION</scope>
</reference>
<dbReference type="SUPFAM" id="SSF49265">
    <property type="entry name" value="Fibronectin type III"/>
    <property type="match status" value="2"/>
</dbReference>
<dbReference type="CDD" id="cd00063">
    <property type="entry name" value="FN3"/>
    <property type="match status" value="4"/>
</dbReference>
<keyword evidence="2" id="KW-0677">Repeat</keyword>
<dbReference type="InterPro" id="IPR036116">
    <property type="entry name" value="FN3_sf"/>
</dbReference>
<feature type="domain" description="Fibronectin type-III" evidence="6">
    <location>
        <begin position="118"/>
        <end position="207"/>
    </location>
</feature>
<dbReference type="AlphaFoldDB" id="A0A1I7XSW2"/>
<feature type="domain" description="Fibronectin type-III" evidence="6">
    <location>
        <begin position="10"/>
        <end position="114"/>
    </location>
</feature>
<dbReference type="Pfam" id="PF00041">
    <property type="entry name" value="fn3"/>
    <property type="match status" value="2"/>
</dbReference>
<dbReference type="PROSITE" id="PS50853">
    <property type="entry name" value="FN3"/>
    <property type="match status" value="3"/>
</dbReference>
<dbReference type="PANTHER" id="PTHR23036">
    <property type="entry name" value="CYTOKINE RECEPTOR"/>
    <property type="match status" value="1"/>
</dbReference>
<keyword evidence="4" id="KW-0675">Receptor</keyword>
<dbReference type="SMART" id="SM00060">
    <property type="entry name" value="FN3"/>
    <property type="match status" value="4"/>
</dbReference>
<evidence type="ECO:0000256" key="4">
    <source>
        <dbReference type="ARBA" id="ARBA00023170"/>
    </source>
</evidence>
<organism evidence="7 8">
    <name type="scientific">Heterorhabditis bacteriophora</name>
    <name type="common">Entomopathogenic nematode worm</name>
    <dbReference type="NCBI Taxonomy" id="37862"/>
    <lineage>
        <taxon>Eukaryota</taxon>
        <taxon>Metazoa</taxon>
        <taxon>Ecdysozoa</taxon>
        <taxon>Nematoda</taxon>
        <taxon>Chromadorea</taxon>
        <taxon>Rhabditida</taxon>
        <taxon>Rhabditina</taxon>
        <taxon>Rhabditomorpha</taxon>
        <taxon>Strongyloidea</taxon>
        <taxon>Heterorhabditidae</taxon>
        <taxon>Heterorhabditis</taxon>
    </lineage>
</organism>
<dbReference type="InterPro" id="IPR050379">
    <property type="entry name" value="Type-I_Cytokine_Rcpt"/>
</dbReference>
<dbReference type="PANTHER" id="PTHR23036:SF195">
    <property type="entry name" value="FIBRONECTIN TYPE-III DOMAIN-CONTAINING PROTEIN"/>
    <property type="match status" value="1"/>
</dbReference>
<protein>
    <submittedName>
        <fullName evidence="8">Fibronectin type-III domain-containing protein</fullName>
    </submittedName>
</protein>
<evidence type="ECO:0000256" key="2">
    <source>
        <dbReference type="ARBA" id="ARBA00022737"/>
    </source>
</evidence>
<name>A0A1I7XSW2_HETBA</name>
<evidence type="ECO:0000313" key="8">
    <source>
        <dbReference type="WBParaSite" id="Hba_20577"/>
    </source>
</evidence>
<evidence type="ECO:0000256" key="1">
    <source>
        <dbReference type="ARBA" id="ARBA00022729"/>
    </source>
</evidence>
<dbReference type="GO" id="GO:0019955">
    <property type="term" value="F:cytokine binding"/>
    <property type="evidence" value="ECO:0007669"/>
    <property type="project" value="TreeGrafter"/>
</dbReference>
<dbReference type="InterPro" id="IPR003961">
    <property type="entry name" value="FN3_dom"/>
</dbReference>
<dbReference type="Proteomes" id="UP000095283">
    <property type="component" value="Unplaced"/>
</dbReference>
<keyword evidence="5" id="KW-0325">Glycoprotein</keyword>
<feature type="domain" description="Fibronectin type-III" evidence="6">
    <location>
        <begin position="321"/>
        <end position="443"/>
    </location>
</feature>
<evidence type="ECO:0000259" key="6">
    <source>
        <dbReference type="PROSITE" id="PS50853"/>
    </source>
</evidence>
<evidence type="ECO:0000256" key="5">
    <source>
        <dbReference type="ARBA" id="ARBA00023180"/>
    </source>
</evidence>
<keyword evidence="7" id="KW-1185">Reference proteome</keyword>
<dbReference type="InterPro" id="IPR013783">
    <property type="entry name" value="Ig-like_fold"/>
</dbReference>